<dbReference type="PANTHER" id="PTHR46534">
    <property type="entry name" value="IGGFC_BINDING DOMAIN-CONTAINING PROTEIN"/>
    <property type="match status" value="1"/>
</dbReference>
<comment type="caution">
    <text evidence="2">The sequence shown here is derived from an EMBL/GenBank/DDBJ whole genome shotgun (WGS) entry which is preliminary data.</text>
</comment>
<protein>
    <recommendedName>
        <fullName evidence="1">IgGFc-binding protein N-terminal domain-containing protein</fullName>
    </recommendedName>
</protein>
<dbReference type="PANTHER" id="PTHR46534:SF2">
    <property type="entry name" value="VWFD DOMAIN-CONTAINING PROTEIN"/>
    <property type="match status" value="1"/>
</dbReference>
<keyword evidence="3" id="KW-1185">Reference proteome</keyword>
<dbReference type="Pfam" id="PF17517">
    <property type="entry name" value="IgGFc_binding"/>
    <property type="match status" value="2"/>
</dbReference>
<name>A0A8S3PQQ0_MYTED</name>
<evidence type="ECO:0000313" key="2">
    <source>
        <dbReference type="EMBL" id="CAG2185568.1"/>
    </source>
</evidence>
<gene>
    <name evidence="2" type="ORF">MEDL_1194</name>
</gene>
<dbReference type="AlphaFoldDB" id="A0A8S3PQQ0"/>
<dbReference type="OrthoDB" id="10005154at2759"/>
<accession>A0A8S3PQQ0</accession>
<evidence type="ECO:0000259" key="1">
    <source>
        <dbReference type="Pfam" id="PF17517"/>
    </source>
</evidence>
<organism evidence="2 3">
    <name type="scientific">Mytilus edulis</name>
    <name type="common">Blue mussel</name>
    <dbReference type="NCBI Taxonomy" id="6550"/>
    <lineage>
        <taxon>Eukaryota</taxon>
        <taxon>Metazoa</taxon>
        <taxon>Spiralia</taxon>
        <taxon>Lophotrochozoa</taxon>
        <taxon>Mollusca</taxon>
        <taxon>Bivalvia</taxon>
        <taxon>Autobranchia</taxon>
        <taxon>Pteriomorphia</taxon>
        <taxon>Mytilida</taxon>
        <taxon>Mytiloidea</taxon>
        <taxon>Mytilidae</taxon>
        <taxon>Mytilinae</taxon>
        <taxon>Mytilus</taxon>
    </lineage>
</organism>
<dbReference type="InterPro" id="IPR035234">
    <property type="entry name" value="IgGFc-bd_N"/>
</dbReference>
<sequence length="853" mass="94464">MSTGALDNRGTKFLVAFMDNKITNQDIPPELFITTDSKQLVHVNISSPGFHHSSRLHESFTVKQGQVHLTQLHTSYRLNHTQLAKKAILIQSDHEIVVYGVNRELHSDDGYLALPVDALGKEYYTISYAPSYYYTLFTVIGTDHHTNVAIQLPNTPGLNVTLKGITYHQNEWINLTLNIYSTLEISSVADLTGSHIISDKPVGVLSGNKKAVVGNTGGSRDHLVEMLLPVDSWGKHFATVPIPERYNVGDIFKFVASEDNTIITVTGMDHGVPFNDKFTIAKAGQSIQKHYSSGLYSHVVSDKPIALYQFSLTQKGGPDHADPSLITIPPIEQYAAHYTFTTPEYSLGNYTNYFMFIVNGNQKNGLRLDNHPLPSNTTYHKIPGSNLVAGYVGISVGTHTVNHINDTAVIGGILFGKAKLESYGFPVGLLLTPVNSGCQAKAMDYGDEIDNDCDGEVDEEECDGKDDDGDGRVDEDCRCCAPQVVGMYYIRCALDNRGKRFLVAFMDNKVTNQDIPPELFITTDSKQLVHVNISAKEPNHPVKLLQSFTVTQGQVHLSQLNSSFRLNHTQLARKAILIHADHEIVVYGVNRELHSADGYLALPVDALGKEYYTISYSPSYYYTLFTVIGTDHHTNVAIQLPNTPGLNVTLKGITYHQNEWINLTLNIYSTLEISSVADLTGSHIISDKPVGVLSGNKKAVVGNTGKSRDHLVEMLLPVDSWGKNFVTVPIPERYNIGDIFKFVASKDNTVITVTGMKNGVLFNEKFTIAKAGQSIQKHYISSFYSHVVSDKPIALYQFSVTQRKNGIDHADPSLITIPPIEQYAAHYTFTTPEYSLGNYTNYFMFVVNGNQKK</sequence>
<evidence type="ECO:0000313" key="3">
    <source>
        <dbReference type="Proteomes" id="UP000683360"/>
    </source>
</evidence>
<feature type="domain" description="IgGFc-binding protein N-terminal" evidence="1">
    <location>
        <begin position="109"/>
        <end position="405"/>
    </location>
</feature>
<dbReference type="Proteomes" id="UP000683360">
    <property type="component" value="Unassembled WGS sequence"/>
</dbReference>
<feature type="domain" description="IgGFc-binding protein N-terminal" evidence="1">
    <location>
        <begin position="597"/>
        <end position="846"/>
    </location>
</feature>
<reference evidence="2" key="1">
    <citation type="submission" date="2021-03" db="EMBL/GenBank/DDBJ databases">
        <authorList>
            <person name="Bekaert M."/>
        </authorList>
    </citation>
    <scope>NUCLEOTIDE SEQUENCE</scope>
</reference>
<proteinExistence type="predicted"/>
<dbReference type="EMBL" id="CAJPWZ010000095">
    <property type="protein sequence ID" value="CAG2185568.1"/>
    <property type="molecule type" value="Genomic_DNA"/>
</dbReference>